<dbReference type="AlphaFoldDB" id="A0A5C5WMX3"/>
<feature type="chain" id="PRO_5023123334" description="DUF3828 domain-containing protein" evidence="2">
    <location>
        <begin position="19"/>
        <end position="240"/>
    </location>
</feature>
<evidence type="ECO:0008006" key="5">
    <source>
        <dbReference type="Google" id="ProtNLM"/>
    </source>
</evidence>
<organism evidence="3 4">
    <name type="scientific">Thalassoglobus neptunius</name>
    <dbReference type="NCBI Taxonomy" id="1938619"/>
    <lineage>
        <taxon>Bacteria</taxon>
        <taxon>Pseudomonadati</taxon>
        <taxon>Planctomycetota</taxon>
        <taxon>Planctomycetia</taxon>
        <taxon>Planctomycetales</taxon>
        <taxon>Planctomycetaceae</taxon>
        <taxon>Thalassoglobus</taxon>
    </lineage>
</organism>
<evidence type="ECO:0000256" key="2">
    <source>
        <dbReference type="SAM" id="SignalP"/>
    </source>
</evidence>
<dbReference type="Proteomes" id="UP000317243">
    <property type="component" value="Unassembled WGS sequence"/>
</dbReference>
<protein>
    <recommendedName>
        <fullName evidence="5">DUF3828 domain-containing protein</fullName>
    </recommendedName>
</protein>
<proteinExistence type="predicted"/>
<comment type="caution">
    <text evidence="3">The sequence shown here is derived from an EMBL/GenBank/DDBJ whole genome shotgun (WGS) entry which is preliminary data.</text>
</comment>
<dbReference type="OrthoDB" id="7343511at2"/>
<gene>
    <name evidence="3" type="ORF">KOR42_32610</name>
</gene>
<dbReference type="PROSITE" id="PS51257">
    <property type="entry name" value="PROKAR_LIPOPROTEIN"/>
    <property type="match status" value="1"/>
</dbReference>
<feature type="signal peptide" evidence="2">
    <location>
        <begin position="1"/>
        <end position="18"/>
    </location>
</feature>
<dbReference type="RefSeq" id="WP_146510735.1">
    <property type="nucleotide sequence ID" value="NZ_SIHI01000009.1"/>
</dbReference>
<keyword evidence="2" id="KW-0732">Signal</keyword>
<sequence length="240" mass="27368" precursor="true">MASSRFLLFILSSLTALPLLTSGCAPKIQAVDDLNGIQSTFDQFKIAVRNRKGDAAAELVTENSVERFDELRSWAVSDSPERLSERPVLDQIEILRLRHELTPEQLQNSDGKQVIALLVERGELPTPFVQDSQIAEPVFHGDRCILRIFDDSGLAKERMTFRKEDDIWKLDIASMEYVQEKIYNAMKRKRNMSDEEIIEEISATWDDDIDIDTLNDTTDQTVHPDQPEAVLQSETEQDSQ</sequence>
<feature type="region of interest" description="Disordered" evidence="1">
    <location>
        <begin position="210"/>
        <end position="240"/>
    </location>
</feature>
<accession>A0A5C5WMX3</accession>
<dbReference type="EMBL" id="SIHI01000009">
    <property type="protein sequence ID" value="TWT51978.1"/>
    <property type="molecule type" value="Genomic_DNA"/>
</dbReference>
<evidence type="ECO:0000256" key="1">
    <source>
        <dbReference type="SAM" id="MobiDB-lite"/>
    </source>
</evidence>
<reference evidence="3 4" key="1">
    <citation type="submission" date="2019-02" db="EMBL/GenBank/DDBJ databases">
        <title>Deep-cultivation of Planctomycetes and their phenomic and genomic characterization uncovers novel biology.</title>
        <authorList>
            <person name="Wiegand S."/>
            <person name="Jogler M."/>
            <person name="Boedeker C."/>
            <person name="Pinto D."/>
            <person name="Vollmers J."/>
            <person name="Rivas-Marin E."/>
            <person name="Kohn T."/>
            <person name="Peeters S.H."/>
            <person name="Heuer A."/>
            <person name="Rast P."/>
            <person name="Oberbeckmann S."/>
            <person name="Bunk B."/>
            <person name="Jeske O."/>
            <person name="Meyerdierks A."/>
            <person name="Storesund J.E."/>
            <person name="Kallscheuer N."/>
            <person name="Luecker S."/>
            <person name="Lage O.M."/>
            <person name="Pohl T."/>
            <person name="Merkel B.J."/>
            <person name="Hornburger P."/>
            <person name="Mueller R.-W."/>
            <person name="Bruemmer F."/>
            <person name="Labrenz M."/>
            <person name="Spormann A.M."/>
            <person name="Op Den Camp H."/>
            <person name="Overmann J."/>
            <person name="Amann R."/>
            <person name="Jetten M.S.M."/>
            <person name="Mascher T."/>
            <person name="Medema M.H."/>
            <person name="Devos D.P."/>
            <person name="Kaster A.-K."/>
            <person name="Ovreas L."/>
            <person name="Rohde M."/>
            <person name="Galperin M.Y."/>
            <person name="Jogler C."/>
        </authorList>
    </citation>
    <scope>NUCLEOTIDE SEQUENCE [LARGE SCALE GENOMIC DNA]</scope>
    <source>
        <strain evidence="3 4">KOR42</strain>
    </source>
</reference>
<evidence type="ECO:0000313" key="4">
    <source>
        <dbReference type="Proteomes" id="UP000317243"/>
    </source>
</evidence>
<name>A0A5C5WMX3_9PLAN</name>
<evidence type="ECO:0000313" key="3">
    <source>
        <dbReference type="EMBL" id="TWT51978.1"/>
    </source>
</evidence>
<keyword evidence="4" id="KW-1185">Reference proteome</keyword>